<dbReference type="AlphaFoldDB" id="A0A3B0JC63"/>
<proteinExistence type="predicted"/>
<name>A0A3B0JC63_9RICK</name>
<organism evidence="1">
    <name type="scientific">Wolbachia endosymbiont of Aleurodicus dispersus</name>
    <dbReference type="NCBI Taxonomy" id="1288877"/>
    <lineage>
        <taxon>Bacteria</taxon>
        <taxon>Pseudomonadati</taxon>
        <taxon>Pseudomonadota</taxon>
        <taxon>Alphaproteobacteria</taxon>
        <taxon>Rickettsiales</taxon>
        <taxon>Anaplasmataceae</taxon>
        <taxon>Wolbachieae</taxon>
        <taxon>Wolbachia</taxon>
    </lineage>
</organism>
<protein>
    <submittedName>
        <fullName evidence="1">Uncharacterized protein</fullName>
    </submittedName>
</protein>
<sequence length="69" mass="7971">MLNLDTTNNSYNKFPYVNKRINNKIGGVTAIQNQMASLEKQIERDGGIDSNYRCEEALSQYKWINNTLK</sequence>
<evidence type="ECO:0000313" key="1">
    <source>
        <dbReference type="EMBL" id="SPP32842.1"/>
    </source>
</evidence>
<dbReference type="EMBL" id="OUNE01000048">
    <property type="protein sequence ID" value="SPP32842.1"/>
    <property type="molecule type" value="Genomic_DNA"/>
</dbReference>
<gene>
    <name evidence="1" type="ORF">WBAD_0234</name>
</gene>
<reference evidence="1" key="1">
    <citation type="submission" date="2018-04" db="EMBL/GenBank/DDBJ databases">
        <authorList>
            <person name="Go L.Y."/>
            <person name="Mitchell J.A."/>
        </authorList>
    </citation>
    <scope>NUCLEOTIDE SEQUENCE</scope>
    <source>
        <strain evidence="1">WBAD</strain>
    </source>
</reference>
<accession>A0A3B0JC63</accession>